<dbReference type="PANTHER" id="PTHR30419:SF2">
    <property type="entry name" value="LYSR FAMILY TRANSCRIPTIONAL REGULATOR"/>
    <property type="match status" value="1"/>
</dbReference>
<keyword evidence="2" id="KW-0805">Transcription regulation</keyword>
<evidence type="ECO:0000256" key="4">
    <source>
        <dbReference type="ARBA" id="ARBA00023163"/>
    </source>
</evidence>
<keyword evidence="3" id="KW-0238">DNA-binding</keyword>
<dbReference type="EMBL" id="QJUM01000037">
    <property type="protein sequence ID" value="TBV00708.1"/>
    <property type="molecule type" value="Genomic_DNA"/>
</dbReference>
<sequence>MRVDFLTLKLFVAIADERSLTRAAEREHLALAAVSKRISDLEAHLRIPLLYRQPKGVALTPAGDALLHHARNLLDNIQHMQADLSEFSEGINGHVRIHANTSAVIAFLPEDLSAFAAQHPQIRIDLEERVSSDIIHAVREGLTDIGIFAGHVAAEGLQLFPYRSDRLVLVVPRAHPLAGRDSVALSETVGYDYIALQKEASLHSLITQAAQQLGAHLRVRIQVRSFEAICRLIHTGMGIGILPQQAVGTYLPHMGVKAIALSDDWAQRELNIGVRQYDALSLIARQMVDHLRGQGS</sequence>
<dbReference type="InterPro" id="IPR036390">
    <property type="entry name" value="WH_DNA-bd_sf"/>
</dbReference>
<keyword evidence="7" id="KW-1185">Reference proteome</keyword>
<dbReference type="Gene3D" id="1.10.10.10">
    <property type="entry name" value="Winged helix-like DNA-binding domain superfamily/Winged helix DNA-binding domain"/>
    <property type="match status" value="1"/>
</dbReference>
<dbReference type="PANTHER" id="PTHR30419">
    <property type="entry name" value="HTH-TYPE TRANSCRIPTIONAL REGULATOR YBHD"/>
    <property type="match status" value="1"/>
</dbReference>
<dbReference type="Proteomes" id="UP000291334">
    <property type="component" value="Unassembled WGS sequence"/>
</dbReference>
<dbReference type="InterPro" id="IPR000847">
    <property type="entry name" value="LysR_HTH_N"/>
</dbReference>
<dbReference type="CDD" id="cd08421">
    <property type="entry name" value="PBP2_LTTR_like_1"/>
    <property type="match status" value="1"/>
</dbReference>
<dbReference type="InterPro" id="IPR050950">
    <property type="entry name" value="HTH-type_LysR_regulators"/>
</dbReference>
<gene>
    <name evidence="6" type="ORF">DNK34_22840</name>
</gene>
<dbReference type="Gene3D" id="3.40.190.290">
    <property type="match status" value="1"/>
</dbReference>
<dbReference type="InterPro" id="IPR005119">
    <property type="entry name" value="LysR_subst-bd"/>
</dbReference>
<keyword evidence="4" id="KW-0804">Transcription</keyword>
<evidence type="ECO:0000256" key="1">
    <source>
        <dbReference type="ARBA" id="ARBA00009437"/>
    </source>
</evidence>
<accession>A0ABY1Z2C9</accession>
<name>A0ABY1Z2C9_9GAMM</name>
<evidence type="ECO:0000256" key="2">
    <source>
        <dbReference type="ARBA" id="ARBA00023015"/>
    </source>
</evidence>
<dbReference type="RefSeq" id="WP_131177604.1">
    <property type="nucleotide sequence ID" value="NZ_QJUM01000037.1"/>
</dbReference>
<evidence type="ECO:0000313" key="6">
    <source>
        <dbReference type="EMBL" id="TBV00708.1"/>
    </source>
</evidence>
<protein>
    <submittedName>
        <fullName evidence="6">LysR family transcriptional regulator</fullName>
    </submittedName>
</protein>
<evidence type="ECO:0000256" key="3">
    <source>
        <dbReference type="ARBA" id="ARBA00023125"/>
    </source>
</evidence>
<comment type="caution">
    <text evidence="6">The sequence shown here is derived from an EMBL/GenBank/DDBJ whole genome shotgun (WGS) entry which is preliminary data.</text>
</comment>
<organism evidence="6 7">
    <name type="scientific">Phytopseudomonas dryadis</name>
    <dbReference type="NCBI Taxonomy" id="2487520"/>
    <lineage>
        <taxon>Bacteria</taxon>
        <taxon>Pseudomonadati</taxon>
        <taxon>Pseudomonadota</taxon>
        <taxon>Gammaproteobacteria</taxon>
        <taxon>Pseudomonadales</taxon>
        <taxon>Pseudomonadaceae</taxon>
        <taxon>Phytopseudomonas</taxon>
    </lineage>
</organism>
<dbReference type="Pfam" id="PF00126">
    <property type="entry name" value="HTH_1"/>
    <property type="match status" value="1"/>
</dbReference>
<reference evidence="6 7" key="1">
    <citation type="submission" date="2018-06" db="EMBL/GenBank/DDBJ databases">
        <title>Three novel Pseudomonas species isolated from symptomatic oak.</title>
        <authorList>
            <person name="Bueno-Gonzalez V."/>
            <person name="Brady C."/>
        </authorList>
    </citation>
    <scope>NUCLEOTIDE SEQUENCE [LARGE SCALE GENOMIC DNA]</scope>
    <source>
        <strain evidence="6 7">P26B</strain>
    </source>
</reference>
<proteinExistence type="inferred from homology"/>
<dbReference type="Pfam" id="PF03466">
    <property type="entry name" value="LysR_substrate"/>
    <property type="match status" value="1"/>
</dbReference>
<comment type="similarity">
    <text evidence="1">Belongs to the LysR transcriptional regulatory family.</text>
</comment>
<dbReference type="SUPFAM" id="SSF46785">
    <property type="entry name" value="Winged helix' DNA-binding domain"/>
    <property type="match status" value="1"/>
</dbReference>
<dbReference type="SUPFAM" id="SSF53850">
    <property type="entry name" value="Periplasmic binding protein-like II"/>
    <property type="match status" value="1"/>
</dbReference>
<evidence type="ECO:0000313" key="7">
    <source>
        <dbReference type="Proteomes" id="UP000291334"/>
    </source>
</evidence>
<feature type="domain" description="HTH lysR-type" evidence="5">
    <location>
        <begin position="8"/>
        <end position="60"/>
    </location>
</feature>
<dbReference type="PROSITE" id="PS50931">
    <property type="entry name" value="HTH_LYSR"/>
    <property type="match status" value="1"/>
</dbReference>
<evidence type="ECO:0000259" key="5">
    <source>
        <dbReference type="PROSITE" id="PS50931"/>
    </source>
</evidence>
<dbReference type="InterPro" id="IPR036388">
    <property type="entry name" value="WH-like_DNA-bd_sf"/>
</dbReference>